<dbReference type="RefSeq" id="WP_074992484.1">
    <property type="nucleotide sequence ID" value="NZ_FNTD01000004.1"/>
</dbReference>
<evidence type="ECO:0000313" key="2">
    <source>
        <dbReference type="EMBL" id="SEC98088.1"/>
    </source>
</evidence>
<reference evidence="2 3" key="1">
    <citation type="submission" date="2016-10" db="EMBL/GenBank/DDBJ databases">
        <authorList>
            <person name="de Groot N.N."/>
        </authorList>
    </citation>
    <scope>NUCLEOTIDE SEQUENCE [LARGE SCALE GENOMIC DNA]</scope>
    <source>
        <strain evidence="2 3">DSM 40306</strain>
    </source>
</reference>
<dbReference type="PROSITE" id="PS50943">
    <property type="entry name" value="HTH_CROC1"/>
    <property type="match status" value="1"/>
</dbReference>
<dbReference type="SUPFAM" id="SSF47413">
    <property type="entry name" value="lambda repressor-like DNA-binding domains"/>
    <property type="match status" value="1"/>
</dbReference>
<dbReference type="AlphaFoldDB" id="A0A1H4WZF2"/>
<dbReference type="Pfam" id="PF13560">
    <property type="entry name" value="HTH_31"/>
    <property type="match status" value="1"/>
</dbReference>
<dbReference type="InterPro" id="IPR001387">
    <property type="entry name" value="Cro/C1-type_HTH"/>
</dbReference>
<evidence type="ECO:0000313" key="3">
    <source>
        <dbReference type="Proteomes" id="UP000182375"/>
    </source>
</evidence>
<dbReference type="EMBL" id="FNTD01000004">
    <property type="protein sequence ID" value="SEC98088.1"/>
    <property type="molecule type" value="Genomic_DNA"/>
</dbReference>
<dbReference type="Proteomes" id="UP000182375">
    <property type="component" value="Unassembled WGS sequence"/>
</dbReference>
<gene>
    <name evidence="2" type="ORF">SAMN04490357_3437</name>
</gene>
<dbReference type="STRING" id="67331.SAMN04490357_3437"/>
<dbReference type="Pfam" id="PF19054">
    <property type="entry name" value="DUF5753"/>
    <property type="match status" value="1"/>
</dbReference>
<sequence length="279" mass="31308">MVNRRELDPEASPAAAFGARMRRLREGQRWTQEELAEKLGYSSQHVSAVETAREPPTLRFSRRLDQVFGLASSTETLEREWREMRHSALLEGFPEYVKYEGQAAEIRLFEIGIIPGLLQTPEYARAVAEGDVRRGAITPEQADERIAFLAHRQAALVRPRPPMVLVVMDESCLRHTVGGMEVMDRQLQQLVEVASHPNWVIHVSPFGIGARRSFNLPMNLLTLPDMSVVAYAESQLRGHVERETAAVLPLLTAYHQLQAEALPQAASVAMINEVRKGTP</sequence>
<keyword evidence="2" id="KW-0238">DNA-binding</keyword>
<dbReference type="InterPro" id="IPR010982">
    <property type="entry name" value="Lambda_DNA-bd_dom_sf"/>
</dbReference>
<organism evidence="2 3">
    <name type="scientific">Streptomyces misionensis</name>
    <dbReference type="NCBI Taxonomy" id="67331"/>
    <lineage>
        <taxon>Bacteria</taxon>
        <taxon>Bacillati</taxon>
        <taxon>Actinomycetota</taxon>
        <taxon>Actinomycetes</taxon>
        <taxon>Kitasatosporales</taxon>
        <taxon>Streptomycetaceae</taxon>
        <taxon>Streptomyces</taxon>
    </lineage>
</organism>
<protein>
    <submittedName>
        <fullName evidence="2">DNA-binding transcriptional regulator, XRE-family HTH domain</fullName>
    </submittedName>
</protein>
<name>A0A1H4WZF2_9ACTN</name>
<dbReference type="InterPro" id="IPR043917">
    <property type="entry name" value="DUF5753"/>
</dbReference>
<feature type="domain" description="HTH cro/C1-type" evidence="1">
    <location>
        <begin position="21"/>
        <end position="77"/>
    </location>
</feature>
<dbReference type="CDD" id="cd00093">
    <property type="entry name" value="HTH_XRE"/>
    <property type="match status" value="1"/>
</dbReference>
<dbReference type="SMART" id="SM00530">
    <property type="entry name" value="HTH_XRE"/>
    <property type="match status" value="1"/>
</dbReference>
<proteinExistence type="predicted"/>
<dbReference type="GO" id="GO:0003677">
    <property type="term" value="F:DNA binding"/>
    <property type="evidence" value="ECO:0007669"/>
    <property type="project" value="UniProtKB-KW"/>
</dbReference>
<accession>A0A1H4WZF2</accession>
<evidence type="ECO:0000259" key="1">
    <source>
        <dbReference type="PROSITE" id="PS50943"/>
    </source>
</evidence>
<dbReference type="Gene3D" id="1.10.260.40">
    <property type="entry name" value="lambda repressor-like DNA-binding domains"/>
    <property type="match status" value="1"/>
</dbReference>
<dbReference type="GeneID" id="95512578"/>